<evidence type="ECO:0000313" key="1">
    <source>
        <dbReference type="EMBL" id="PSR26408.1"/>
    </source>
</evidence>
<dbReference type="AlphaFoldDB" id="A0A2T2WVZ4"/>
<sequence>MDTIQDLPGMVRVIKQLRRVIRQGEPITVTADGFWQVRTADFLYAIPFPPVIPPGVYWDLPSLLPLFDRGIGTVEREQDLTLINGVPFKDVAGFPEAIPDVTAAGWTLVGAISPGEWDRLRYGLAKDEHRPILQRVGIEPGHAVATDGTMIIAVYGIGRADGPRLNLPWVPLTGDALLWTHANQWVISAPDLWVWGKSDADRYPDTTRIWPTQAPDYQGTLGVQATLAQWTAMARVGWKDLGKKEYATLSGYIRVSDGGWAKATDWLPDTVPATAAIQRIAWNPDYVVRALKACPNPRGEAHWQVFAPDAQETSEPWGGLLQISQGETRIVVLSYRGLVSIPAMTQTQEDDHANSSAM</sequence>
<comment type="caution">
    <text evidence="1">The sequence shown here is derived from an EMBL/GenBank/DDBJ whole genome shotgun (WGS) entry which is preliminary data.</text>
</comment>
<evidence type="ECO:0000313" key="2">
    <source>
        <dbReference type="Proteomes" id="UP000242972"/>
    </source>
</evidence>
<accession>A0A2T2WVZ4</accession>
<gene>
    <name evidence="1" type="ORF">C7B46_19980</name>
</gene>
<dbReference type="Proteomes" id="UP000242972">
    <property type="component" value="Unassembled WGS sequence"/>
</dbReference>
<organism evidence="1 2">
    <name type="scientific">Sulfobacillus benefaciens</name>
    <dbReference type="NCBI Taxonomy" id="453960"/>
    <lineage>
        <taxon>Bacteria</taxon>
        <taxon>Bacillati</taxon>
        <taxon>Bacillota</taxon>
        <taxon>Clostridia</taxon>
        <taxon>Eubacteriales</taxon>
        <taxon>Clostridiales Family XVII. Incertae Sedis</taxon>
        <taxon>Sulfobacillus</taxon>
    </lineage>
</organism>
<name>A0A2T2WVZ4_9FIRM</name>
<dbReference type="EMBL" id="PXYW01000124">
    <property type="protein sequence ID" value="PSR26408.1"/>
    <property type="molecule type" value="Genomic_DNA"/>
</dbReference>
<reference evidence="1 2" key="1">
    <citation type="journal article" date="2014" name="BMC Genomics">
        <title>Comparison of environmental and isolate Sulfobacillus genomes reveals diverse carbon, sulfur, nitrogen, and hydrogen metabolisms.</title>
        <authorList>
            <person name="Justice N.B."/>
            <person name="Norman A."/>
            <person name="Brown C.T."/>
            <person name="Singh A."/>
            <person name="Thomas B.C."/>
            <person name="Banfield J.F."/>
        </authorList>
    </citation>
    <scope>NUCLEOTIDE SEQUENCE [LARGE SCALE GENOMIC DNA]</scope>
    <source>
        <strain evidence="1">AMDSBA4</strain>
    </source>
</reference>
<proteinExistence type="predicted"/>
<protein>
    <submittedName>
        <fullName evidence="1">Uncharacterized protein</fullName>
    </submittedName>
</protein>